<gene>
    <name evidence="2" type="ORF">Nepgr_006685</name>
</gene>
<dbReference type="EMBL" id="BSYO01000005">
    <property type="protein sequence ID" value="GMH04845.1"/>
    <property type="molecule type" value="Genomic_DNA"/>
</dbReference>
<evidence type="ECO:0000313" key="3">
    <source>
        <dbReference type="Proteomes" id="UP001279734"/>
    </source>
</evidence>
<keyword evidence="3" id="KW-1185">Reference proteome</keyword>
<reference evidence="2" key="1">
    <citation type="submission" date="2023-05" db="EMBL/GenBank/DDBJ databases">
        <title>Nepenthes gracilis genome sequencing.</title>
        <authorList>
            <person name="Fukushima K."/>
        </authorList>
    </citation>
    <scope>NUCLEOTIDE SEQUENCE</scope>
    <source>
        <strain evidence="2">SING2019-196</strain>
    </source>
</reference>
<keyword evidence="1" id="KW-1133">Transmembrane helix</keyword>
<organism evidence="2 3">
    <name type="scientific">Nepenthes gracilis</name>
    <name type="common">Slender pitcher plant</name>
    <dbReference type="NCBI Taxonomy" id="150966"/>
    <lineage>
        <taxon>Eukaryota</taxon>
        <taxon>Viridiplantae</taxon>
        <taxon>Streptophyta</taxon>
        <taxon>Embryophyta</taxon>
        <taxon>Tracheophyta</taxon>
        <taxon>Spermatophyta</taxon>
        <taxon>Magnoliopsida</taxon>
        <taxon>eudicotyledons</taxon>
        <taxon>Gunneridae</taxon>
        <taxon>Pentapetalae</taxon>
        <taxon>Caryophyllales</taxon>
        <taxon>Nepenthaceae</taxon>
        <taxon>Nepenthes</taxon>
    </lineage>
</organism>
<dbReference type="Proteomes" id="UP001279734">
    <property type="component" value="Unassembled WGS sequence"/>
</dbReference>
<feature type="transmembrane region" description="Helical" evidence="1">
    <location>
        <begin position="241"/>
        <end position="260"/>
    </location>
</feature>
<accession>A0AAD3XHN8</accession>
<keyword evidence="1" id="KW-0812">Transmembrane</keyword>
<dbReference type="AlphaFoldDB" id="A0AAD3XHN8"/>
<keyword evidence="1" id="KW-0472">Membrane</keyword>
<comment type="caution">
    <text evidence="2">The sequence shown here is derived from an EMBL/GenBank/DDBJ whole genome shotgun (WGS) entry which is preliminary data.</text>
</comment>
<name>A0AAD3XHN8_NEPGR</name>
<evidence type="ECO:0000313" key="2">
    <source>
        <dbReference type="EMBL" id="GMH04845.1"/>
    </source>
</evidence>
<sequence>MFLHSDSMVVALHCQELMKGDPYWCDQELMEYMVLIRLVSGLHPALLMLDCIYLFSGLHQQAVIAGLLIVLKWHSPAGADVLAAVACILEFYCWSVDPGFEGAVSTWFTELLCRFWLLGAFLVVLNPLVAAFLGGLCFFRVPFPPMESVWWIGRPDVDLMTLFLDHLTFVDLGLCWSWRVGSDSLYCMLALLLIGSRPDLLNDDGAFEYGGFKSSSLTGVAFENDAEQICWWMVAISLGPAVYLGAAGMHFGLVCWHFAFRFPSLLSARSGMPPPCDDVDNAILVPCPF</sequence>
<feature type="transmembrane region" description="Helical" evidence="1">
    <location>
        <begin position="115"/>
        <end position="139"/>
    </location>
</feature>
<protein>
    <submittedName>
        <fullName evidence="2">Uncharacterized protein</fullName>
    </submittedName>
</protein>
<evidence type="ECO:0000256" key="1">
    <source>
        <dbReference type="SAM" id="Phobius"/>
    </source>
</evidence>
<proteinExistence type="predicted"/>